<name>A0A2J7ZHS2_9CHLO</name>
<dbReference type="OrthoDB" id="10250354at2759"/>
<sequence length="231" mass="25686">KWCSASYNDRATFVERFFRANQCDAETWDLFYHLSMLPGVRRWVEGALLLLSTALAVLIVILDSYAVLGLDESATIDEVNAAFRRQLLAVHPDKLPPFASDAERASATERTRVLLQAHEALSCTGRARREPDRVDMAEAWEVWVRVVLEGVSRQYGGGPRVMHVLGEILAQALVHRCDIAAVAGIKVGMAITMVLNDKKGVRATLRELAVGEQLLFMRAMEVLSADLRVKP</sequence>
<dbReference type="CDD" id="cd06257">
    <property type="entry name" value="DnaJ"/>
    <property type="match status" value="1"/>
</dbReference>
<evidence type="ECO:0000256" key="1">
    <source>
        <dbReference type="SAM" id="Phobius"/>
    </source>
</evidence>
<feature type="domain" description="J" evidence="2">
    <location>
        <begin position="63"/>
        <end position="135"/>
    </location>
</feature>
<accession>A0A2J7ZHS2</accession>
<feature type="non-terminal residue" evidence="3">
    <location>
        <position position="1"/>
    </location>
</feature>
<proteinExistence type="predicted"/>
<organism evidence="3 4">
    <name type="scientific">Tetrabaena socialis</name>
    <dbReference type="NCBI Taxonomy" id="47790"/>
    <lineage>
        <taxon>Eukaryota</taxon>
        <taxon>Viridiplantae</taxon>
        <taxon>Chlorophyta</taxon>
        <taxon>core chlorophytes</taxon>
        <taxon>Chlorophyceae</taxon>
        <taxon>CS clade</taxon>
        <taxon>Chlamydomonadales</taxon>
        <taxon>Tetrabaenaceae</taxon>
        <taxon>Tetrabaena</taxon>
    </lineage>
</organism>
<keyword evidence="1" id="KW-0812">Transmembrane</keyword>
<keyword evidence="4" id="KW-1185">Reference proteome</keyword>
<feature type="transmembrane region" description="Helical" evidence="1">
    <location>
        <begin position="46"/>
        <end position="68"/>
    </location>
</feature>
<dbReference type="Gene3D" id="1.10.287.110">
    <property type="entry name" value="DnaJ domain"/>
    <property type="match status" value="1"/>
</dbReference>
<keyword evidence="1" id="KW-0472">Membrane</keyword>
<reference evidence="3 4" key="1">
    <citation type="journal article" date="2017" name="Mol. Biol. Evol.">
        <title>The 4-celled Tetrabaena socialis nuclear genome reveals the essential components for genetic control of cell number at the origin of multicellularity in the volvocine lineage.</title>
        <authorList>
            <person name="Featherston J."/>
            <person name="Arakaki Y."/>
            <person name="Hanschen E.R."/>
            <person name="Ferris P.J."/>
            <person name="Michod R.E."/>
            <person name="Olson B.J.S.C."/>
            <person name="Nozaki H."/>
            <person name="Durand P.M."/>
        </authorList>
    </citation>
    <scope>NUCLEOTIDE SEQUENCE [LARGE SCALE GENOMIC DNA]</scope>
    <source>
        <strain evidence="3 4">NIES-571</strain>
    </source>
</reference>
<evidence type="ECO:0000313" key="4">
    <source>
        <dbReference type="Proteomes" id="UP000236333"/>
    </source>
</evidence>
<dbReference type="SUPFAM" id="SSF46565">
    <property type="entry name" value="Chaperone J-domain"/>
    <property type="match status" value="1"/>
</dbReference>
<dbReference type="InterPro" id="IPR001623">
    <property type="entry name" value="DnaJ_domain"/>
</dbReference>
<dbReference type="Proteomes" id="UP000236333">
    <property type="component" value="Unassembled WGS sequence"/>
</dbReference>
<evidence type="ECO:0000259" key="2">
    <source>
        <dbReference type="PROSITE" id="PS50076"/>
    </source>
</evidence>
<dbReference type="SMART" id="SM00271">
    <property type="entry name" value="DnaJ"/>
    <property type="match status" value="1"/>
</dbReference>
<dbReference type="EMBL" id="PGGS01002090">
    <property type="protein sequence ID" value="PNG99821.1"/>
    <property type="molecule type" value="Genomic_DNA"/>
</dbReference>
<comment type="caution">
    <text evidence="3">The sequence shown here is derived from an EMBL/GenBank/DDBJ whole genome shotgun (WGS) entry which is preliminary data.</text>
</comment>
<protein>
    <recommendedName>
        <fullName evidence="2">J domain-containing protein</fullName>
    </recommendedName>
</protein>
<evidence type="ECO:0000313" key="3">
    <source>
        <dbReference type="EMBL" id="PNG99821.1"/>
    </source>
</evidence>
<dbReference type="PROSITE" id="PS50076">
    <property type="entry name" value="DNAJ_2"/>
    <property type="match status" value="1"/>
</dbReference>
<dbReference type="AlphaFoldDB" id="A0A2J7ZHS2"/>
<gene>
    <name evidence="3" type="ORF">TSOC_014388</name>
</gene>
<keyword evidence="1" id="KW-1133">Transmembrane helix</keyword>
<dbReference type="Pfam" id="PF00226">
    <property type="entry name" value="DnaJ"/>
    <property type="match status" value="1"/>
</dbReference>
<dbReference type="PRINTS" id="PR00625">
    <property type="entry name" value="JDOMAIN"/>
</dbReference>
<dbReference type="InterPro" id="IPR036869">
    <property type="entry name" value="J_dom_sf"/>
</dbReference>